<keyword evidence="3" id="KW-0863">Zinc-finger</keyword>
<protein>
    <submittedName>
        <fullName evidence="12">Nuclear receptor domain-containing protein</fullName>
    </submittedName>
</protein>
<keyword evidence="8" id="KW-0675">Receptor</keyword>
<evidence type="ECO:0000313" key="11">
    <source>
        <dbReference type="Proteomes" id="UP000887574"/>
    </source>
</evidence>
<dbReference type="PROSITE" id="PS00031">
    <property type="entry name" value="NUCLEAR_REC_DBD_1"/>
    <property type="match status" value="1"/>
</dbReference>
<evidence type="ECO:0000259" key="10">
    <source>
        <dbReference type="PROSITE" id="PS51030"/>
    </source>
</evidence>
<dbReference type="GO" id="GO:0000122">
    <property type="term" value="P:negative regulation of transcription by RNA polymerase II"/>
    <property type="evidence" value="ECO:0007669"/>
    <property type="project" value="TreeGrafter"/>
</dbReference>
<keyword evidence="4" id="KW-0862">Zinc</keyword>
<dbReference type="Gene3D" id="3.30.50.10">
    <property type="entry name" value="Erythroid Transcription Factor GATA-1, subunit A"/>
    <property type="match status" value="1"/>
</dbReference>
<dbReference type="GO" id="GO:0000978">
    <property type="term" value="F:RNA polymerase II cis-regulatory region sequence-specific DNA binding"/>
    <property type="evidence" value="ECO:0007669"/>
    <property type="project" value="TreeGrafter"/>
</dbReference>
<name>A0A915E4V1_9BILA</name>
<evidence type="ECO:0000256" key="6">
    <source>
        <dbReference type="ARBA" id="ARBA00023125"/>
    </source>
</evidence>
<evidence type="ECO:0000256" key="3">
    <source>
        <dbReference type="ARBA" id="ARBA00022771"/>
    </source>
</evidence>
<evidence type="ECO:0000256" key="1">
    <source>
        <dbReference type="ARBA" id="ARBA00005993"/>
    </source>
</evidence>
<dbReference type="Proteomes" id="UP000887574">
    <property type="component" value="Unplaced"/>
</dbReference>
<evidence type="ECO:0000256" key="8">
    <source>
        <dbReference type="ARBA" id="ARBA00023170"/>
    </source>
</evidence>
<keyword evidence="9" id="KW-0539">Nucleus</keyword>
<dbReference type="GO" id="GO:0008270">
    <property type="term" value="F:zinc ion binding"/>
    <property type="evidence" value="ECO:0007669"/>
    <property type="project" value="UniProtKB-KW"/>
</dbReference>
<evidence type="ECO:0000256" key="7">
    <source>
        <dbReference type="ARBA" id="ARBA00023163"/>
    </source>
</evidence>
<evidence type="ECO:0000256" key="9">
    <source>
        <dbReference type="ARBA" id="ARBA00023242"/>
    </source>
</evidence>
<dbReference type="PROSITE" id="PS51030">
    <property type="entry name" value="NUCLEAR_REC_DBD_2"/>
    <property type="match status" value="1"/>
</dbReference>
<feature type="domain" description="Nuclear receptor" evidence="10">
    <location>
        <begin position="20"/>
        <end position="69"/>
    </location>
</feature>
<comment type="similarity">
    <text evidence="1">Belongs to the nuclear hormone receptor family.</text>
</comment>
<keyword evidence="6" id="KW-0238">DNA-binding</keyword>
<dbReference type="Pfam" id="PF00105">
    <property type="entry name" value="zf-C4"/>
    <property type="match status" value="1"/>
</dbReference>
<evidence type="ECO:0000256" key="4">
    <source>
        <dbReference type="ARBA" id="ARBA00022833"/>
    </source>
</evidence>
<keyword evidence="11" id="KW-1185">Reference proteome</keyword>
<dbReference type="PANTHER" id="PTHR24082:SF507">
    <property type="entry name" value="BILE ACID RECEPTOR-RELATED"/>
    <property type="match status" value="1"/>
</dbReference>
<dbReference type="GO" id="GO:0045944">
    <property type="term" value="P:positive regulation of transcription by RNA polymerase II"/>
    <property type="evidence" value="ECO:0007669"/>
    <property type="project" value="TreeGrafter"/>
</dbReference>
<dbReference type="InterPro" id="IPR001628">
    <property type="entry name" value="Znf_hrmn_rcpt"/>
</dbReference>
<reference evidence="12" key="1">
    <citation type="submission" date="2022-11" db="UniProtKB">
        <authorList>
            <consortium name="WormBaseParasite"/>
        </authorList>
    </citation>
    <scope>IDENTIFICATION</scope>
</reference>
<keyword evidence="5" id="KW-0805">Transcription regulation</keyword>
<dbReference type="AlphaFoldDB" id="A0A915E4V1"/>
<keyword evidence="2" id="KW-0479">Metal-binding</keyword>
<dbReference type="PANTHER" id="PTHR24082">
    <property type="entry name" value="NUCLEAR HORMONE RECEPTOR"/>
    <property type="match status" value="1"/>
</dbReference>
<dbReference type="PRINTS" id="PR00047">
    <property type="entry name" value="STROIDFINGER"/>
</dbReference>
<dbReference type="WBParaSite" id="jg26498">
    <property type="protein sequence ID" value="jg26498"/>
    <property type="gene ID" value="jg26498"/>
</dbReference>
<evidence type="ECO:0000256" key="2">
    <source>
        <dbReference type="ARBA" id="ARBA00022723"/>
    </source>
</evidence>
<dbReference type="GO" id="GO:0030154">
    <property type="term" value="P:cell differentiation"/>
    <property type="evidence" value="ECO:0007669"/>
    <property type="project" value="TreeGrafter"/>
</dbReference>
<organism evidence="11 12">
    <name type="scientific">Ditylenchus dipsaci</name>
    <dbReference type="NCBI Taxonomy" id="166011"/>
    <lineage>
        <taxon>Eukaryota</taxon>
        <taxon>Metazoa</taxon>
        <taxon>Ecdysozoa</taxon>
        <taxon>Nematoda</taxon>
        <taxon>Chromadorea</taxon>
        <taxon>Rhabditida</taxon>
        <taxon>Tylenchina</taxon>
        <taxon>Tylenchomorpha</taxon>
        <taxon>Sphaerularioidea</taxon>
        <taxon>Anguinidae</taxon>
        <taxon>Anguininae</taxon>
        <taxon>Ditylenchus</taxon>
    </lineage>
</organism>
<evidence type="ECO:0000313" key="12">
    <source>
        <dbReference type="WBParaSite" id="jg26498"/>
    </source>
</evidence>
<dbReference type="GO" id="GO:0004879">
    <property type="term" value="F:nuclear receptor activity"/>
    <property type="evidence" value="ECO:0007669"/>
    <property type="project" value="TreeGrafter"/>
</dbReference>
<sequence length="232" mass="26013">MHPDLPSASPSTNRTCYVSNIICSVCGDQADGQHFGAIACRACAAFFRRTIARNLQYVCGMGRNCVINKAVQKNRNISSKRPPNTAKQQLTGECPSLLSPTAKVTAQPYCPNSVLLVEDECTSTTHFPPLSSKKVNIERQEIIYKRGSNQLHQQHLTQNEVVNSRDQHKAEVVRELLRLCSMKLLKQFWIQFLILERCYDTFKVVPDKLDSRLAFPEGIIVDTLNGASMCRA</sequence>
<dbReference type="SMART" id="SM00399">
    <property type="entry name" value="ZnF_C4"/>
    <property type="match status" value="1"/>
</dbReference>
<keyword evidence="7" id="KW-0804">Transcription</keyword>
<dbReference type="SUPFAM" id="SSF57716">
    <property type="entry name" value="Glucocorticoid receptor-like (DNA-binding domain)"/>
    <property type="match status" value="1"/>
</dbReference>
<dbReference type="InterPro" id="IPR050234">
    <property type="entry name" value="Nuclear_hormone_rcpt_NR1"/>
</dbReference>
<evidence type="ECO:0000256" key="5">
    <source>
        <dbReference type="ARBA" id="ARBA00023015"/>
    </source>
</evidence>
<proteinExistence type="inferred from homology"/>
<accession>A0A915E4V1</accession>
<dbReference type="InterPro" id="IPR013088">
    <property type="entry name" value="Znf_NHR/GATA"/>
</dbReference>